<comment type="caution">
    <text evidence="1">The sequence shown here is derived from an EMBL/GenBank/DDBJ whole genome shotgun (WGS) entry which is preliminary data.</text>
</comment>
<dbReference type="RefSeq" id="WP_100883934.1">
    <property type="nucleotide sequence ID" value="NZ_JAAORC010000002.1"/>
</dbReference>
<dbReference type="Proteomes" id="UP000666562">
    <property type="component" value="Unassembled WGS sequence"/>
</dbReference>
<dbReference type="PANTHER" id="PTHR24104:SF54">
    <property type="entry name" value="E3 UBIQUITIN-PROTEIN LIGASE TRIM32-LIKE"/>
    <property type="match status" value="1"/>
</dbReference>
<accession>A0A8I1X4D9</accession>
<dbReference type="PANTHER" id="PTHR24104">
    <property type="entry name" value="E3 UBIQUITIN-PROTEIN LIGASE NHLRC1-RELATED"/>
    <property type="match status" value="1"/>
</dbReference>
<protein>
    <submittedName>
        <fullName evidence="1">Uncharacterized protein</fullName>
    </submittedName>
</protein>
<dbReference type="GO" id="GO:0043161">
    <property type="term" value="P:proteasome-mediated ubiquitin-dependent protein catabolic process"/>
    <property type="evidence" value="ECO:0007669"/>
    <property type="project" value="TreeGrafter"/>
</dbReference>
<evidence type="ECO:0000313" key="2">
    <source>
        <dbReference type="Proteomes" id="UP000666562"/>
    </source>
</evidence>
<sequence>MNKLFYRPVSITRSENYLYVLCFSYIRSIFKISLINDRFLLESIFNLENDINLIQSGWDIELAFIDNNRLFIKDKFFKTLFTFDFERKFKIHFFKFSSIKRNTLFLIGKVEENKIKIIEIRITGKSFEKIDEFYINKIEKVAGFIDLSDNKFVISDISKNNVFVYDRSKNEKFTLCSEGRNGKSKVRKPCDIEFLNNNIFICDKHNYLLQTFDKCGSFKEQIGGKGRDLESFDLPVSLAKFSKSSLLISDMNNDRILLYDHYSKKNKIVFQRSFSKGLLARPTSMCMIRDLIYVSDRDNDVIQVFDNDQNFIKVIRNSFIARPTSVQKIGVGREEFLSILSRGDDTDGAYIFILNHEGEIIYKKRFLEFKDPQGMISIEKRFFCVSDTLNRCGILLNNKLEILKKIDLSKYSGDDRFLCRVPYFIEKEILFTDYHTGNTVVTDFKLNFIRNFRIIFSNFGLSNLRKICKYKDNYLLLGKALEGNSPVVLIKSLYEEPEILYKLEQQIVTPVDFICNKGKSILLDKELSIIKELNLPY</sequence>
<proteinExistence type="predicted"/>
<dbReference type="GO" id="GO:0000209">
    <property type="term" value="P:protein polyubiquitination"/>
    <property type="evidence" value="ECO:0007669"/>
    <property type="project" value="TreeGrafter"/>
</dbReference>
<dbReference type="GO" id="GO:0061630">
    <property type="term" value="F:ubiquitin protein ligase activity"/>
    <property type="evidence" value="ECO:0007669"/>
    <property type="project" value="TreeGrafter"/>
</dbReference>
<dbReference type="SUPFAM" id="SSF63825">
    <property type="entry name" value="YWTD domain"/>
    <property type="match status" value="1"/>
</dbReference>
<gene>
    <name evidence="1" type="ORF">HA142_07155</name>
</gene>
<dbReference type="InterPro" id="IPR050952">
    <property type="entry name" value="TRIM-NHL_E3_ligases"/>
</dbReference>
<dbReference type="Gene3D" id="2.120.10.30">
    <property type="entry name" value="TolB, C-terminal domain"/>
    <property type="match status" value="1"/>
</dbReference>
<reference evidence="1" key="1">
    <citation type="submission" date="2020-03" db="EMBL/GenBank/DDBJ databases">
        <title>Genome differentiation and subclade ecological adaptation of Prochlorococcus HLII clade in the global ocean.</title>
        <authorList>
            <person name="Yan W."/>
            <person name="Fen X."/>
            <person name="Zhang W."/>
        </authorList>
    </citation>
    <scope>NUCLEOTIDE SEQUENCE</scope>
    <source>
        <strain evidence="1">XMU1401</strain>
    </source>
</reference>
<evidence type="ECO:0000313" key="1">
    <source>
        <dbReference type="EMBL" id="MBO8223289.1"/>
    </source>
</evidence>
<organism evidence="1 2">
    <name type="scientific">Prochlorococcus marinus str. XMU1401</name>
    <dbReference type="NCBI Taxonomy" id="2052594"/>
    <lineage>
        <taxon>Bacteria</taxon>
        <taxon>Bacillati</taxon>
        <taxon>Cyanobacteriota</taxon>
        <taxon>Cyanophyceae</taxon>
        <taxon>Synechococcales</taxon>
        <taxon>Prochlorococcaceae</taxon>
        <taxon>Prochlorococcus</taxon>
    </lineage>
</organism>
<dbReference type="EMBL" id="JAAORC010000002">
    <property type="protein sequence ID" value="MBO8223289.1"/>
    <property type="molecule type" value="Genomic_DNA"/>
</dbReference>
<dbReference type="AlphaFoldDB" id="A0A8I1X4D9"/>
<name>A0A8I1X4D9_PROMR</name>
<dbReference type="InterPro" id="IPR011042">
    <property type="entry name" value="6-blade_b-propeller_TolB-like"/>
</dbReference>